<dbReference type="SUPFAM" id="SSF53756">
    <property type="entry name" value="UDP-Glycosyltransferase/glycogen phosphorylase"/>
    <property type="match status" value="1"/>
</dbReference>
<dbReference type="OrthoDB" id="427096at2759"/>
<evidence type="ECO:0000313" key="6">
    <source>
        <dbReference type="Proteomes" id="UP000663879"/>
    </source>
</evidence>
<dbReference type="PANTHER" id="PTHR48438">
    <property type="entry name" value="ALPHA-(1,3)-FUCOSYLTRANSFERASE C-RELATED"/>
    <property type="match status" value="1"/>
</dbReference>
<protein>
    <recommendedName>
        <fullName evidence="4">Fucosyltransferase N-terminal domain-containing protein</fullName>
    </recommendedName>
</protein>
<keyword evidence="3" id="KW-0812">Transmembrane</keyword>
<dbReference type="Proteomes" id="UP000663879">
    <property type="component" value="Unassembled WGS sequence"/>
</dbReference>
<gene>
    <name evidence="5" type="ORF">OXX778_LOCUS16851</name>
</gene>
<dbReference type="AlphaFoldDB" id="A0A814HH88"/>
<evidence type="ECO:0000256" key="1">
    <source>
        <dbReference type="ARBA" id="ARBA00004323"/>
    </source>
</evidence>
<evidence type="ECO:0000259" key="4">
    <source>
        <dbReference type="Pfam" id="PF17039"/>
    </source>
</evidence>
<sequence>MNNLESFKISKLKSAPVRSLDLKIQIFISLVILVCTFIYLVLIKVNFEFYSLSSSLISEKPKDSFDFLNKQNYNEQLSNCEPVYKNRQIYQAIFNGSLYPKSIPLFLNRTINFECMQKTEQIKKNLLWTPFFGDWSYYFGLGVETPFVKQNCPVTKCELTNEKSLLNYSDFVIVHMGDSISEPPNYRPENQRWIFSLYESPRHSSNFKKFRSFFNMTSSYRIDSDIPHFYEYEGKMEWQKNESFNESY</sequence>
<dbReference type="InterPro" id="IPR001503">
    <property type="entry name" value="Glyco_trans_10"/>
</dbReference>
<feature type="transmembrane region" description="Helical" evidence="3">
    <location>
        <begin position="20"/>
        <end position="42"/>
    </location>
</feature>
<keyword evidence="6" id="KW-1185">Reference proteome</keyword>
<evidence type="ECO:0000313" key="5">
    <source>
        <dbReference type="EMBL" id="CAF1010158.1"/>
    </source>
</evidence>
<accession>A0A814HH88</accession>
<evidence type="ECO:0000256" key="3">
    <source>
        <dbReference type="SAM" id="Phobius"/>
    </source>
</evidence>
<keyword evidence="3" id="KW-0472">Membrane</keyword>
<dbReference type="Pfam" id="PF17039">
    <property type="entry name" value="Glyco_tran_10_N"/>
    <property type="match status" value="1"/>
</dbReference>
<evidence type="ECO:0000256" key="2">
    <source>
        <dbReference type="ARBA" id="ARBA00023034"/>
    </source>
</evidence>
<keyword evidence="3" id="KW-1133">Transmembrane helix</keyword>
<feature type="domain" description="Fucosyltransferase N-terminal" evidence="4">
    <location>
        <begin position="126"/>
        <end position="230"/>
    </location>
</feature>
<keyword evidence="2" id="KW-0333">Golgi apparatus</keyword>
<comment type="caution">
    <text evidence="5">The sequence shown here is derived from an EMBL/GenBank/DDBJ whole genome shotgun (WGS) entry which is preliminary data.</text>
</comment>
<dbReference type="PANTHER" id="PTHR48438:SF1">
    <property type="entry name" value="ALPHA-(1,3)-FUCOSYLTRANSFERASE C-RELATED"/>
    <property type="match status" value="1"/>
</dbReference>
<feature type="non-terminal residue" evidence="5">
    <location>
        <position position="248"/>
    </location>
</feature>
<reference evidence="5" key="1">
    <citation type="submission" date="2021-02" db="EMBL/GenBank/DDBJ databases">
        <authorList>
            <person name="Nowell W R."/>
        </authorList>
    </citation>
    <scope>NUCLEOTIDE SEQUENCE</scope>
    <source>
        <strain evidence="5">Ploen Becks lab</strain>
    </source>
</reference>
<dbReference type="EMBL" id="CAJNOC010004118">
    <property type="protein sequence ID" value="CAF1010158.1"/>
    <property type="molecule type" value="Genomic_DNA"/>
</dbReference>
<organism evidence="5 6">
    <name type="scientific">Brachionus calyciflorus</name>
    <dbReference type="NCBI Taxonomy" id="104777"/>
    <lineage>
        <taxon>Eukaryota</taxon>
        <taxon>Metazoa</taxon>
        <taxon>Spiralia</taxon>
        <taxon>Gnathifera</taxon>
        <taxon>Rotifera</taxon>
        <taxon>Eurotatoria</taxon>
        <taxon>Monogononta</taxon>
        <taxon>Pseudotrocha</taxon>
        <taxon>Ploima</taxon>
        <taxon>Brachionidae</taxon>
        <taxon>Brachionus</taxon>
    </lineage>
</organism>
<dbReference type="InterPro" id="IPR031481">
    <property type="entry name" value="Glyco_tran_10_N"/>
</dbReference>
<dbReference type="GO" id="GO:0008417">
    <property type="term" value="F:fucosyltransferase activity"/>
    <property type="evidence" value="ECO:0007669"/>
    <property type="project" value="InterPro"/>
</dbReference>
<proteinExistence type="predicted"/>
<comment type="subcellular location">
    <subcellularLocation>
        <location evidence="1">Golgi apparatus membrane</location>
        <topology evidence="1">Single-pass type II membrane protein</topology>
    </subcellularLocation>
</comment>
<dbReference type="GO" id="GO:0000139">
    <property type="term" value="C:Golgi membrane"/>
    <property type="evidence" value="ECO:0007669"/>
    <property type="project" value="UniProtKB-SubCell"/>
</dbReference>
<name>A0A814HH88_9BILA</name>